<dbReference type="EMBL" id="FNAH01000010">
    <property type="protein sequence ID" value="SDE72479.1"/>
    <property type="molecule type" value="Genomic_DNA"/>
</dbReference>
<accession>A0A1G7F9C2</accession>
<dbReference type="STRING" id="591205.SAMN05421538_11055"/>
<dbReference type="OrthoDB" id="1029638at2"/>
<proteinExistence type="predicted"/>
<evidence type="ECO:0000313" key="1">
    <source>
        <dbReference type="EMBL" id="SDE72479.1"/>
    </source>
</evidence>
<sequence>MTLNPGDALRYWQVSAITEARFDLPDAPLEGEMDPFFFLTKDRNFIPHEYPCRTEFAARHRATRPDVRGAPDWAANVLPFGQDMLDLSGFWFRPTRLSAWAGSCIDADAAGPARLRLTTCGGAVLFVNGTEAGWTAPYLRNWTSSAEFEVELVRGRNEITVFFDDLAERDTRFLIRLDYISGPDAAAGLPFEAPETTVRAVETLLEQMHFDRPAYHGGEVAITLPASLGADGAADVVIEGDFMSHERMERHYPLAAGQTRLVLGQAQEFPADFRHFRVTATREGFAATRSLGVEISHPTGPAPETSAGRIAEALDAVAEKAEPDTVCALARLATGRSADDMILRALPAIADCWDCADFALVPLLWCRIRFADRLAAETVARIDDTILAYRYWMDEPGNDVQWYFSENHALLFHTAAYLAGDLLPDAVFRRSGRDGRAQSQAGAARVRAWLDHFEACEMAEFNSAPYFPIDLKGLCALFALAPDADIRDRAGRAIARLVEIVANSAHQGVLTAAQGRSYEHTLRAGATLELSAIARMLWGAGSFGARFHCLPQLALCLRDHGLKIPDLRTRALWDRDDGQEWCFTQGAGRFAHLYHWKTRWTAMGSAATYRWFDWGYQETLIHARIGSDPQAQIWINQPGELIQSGYGRPSYWGGSASVPRVQQYRGLAVVTFSGVPPQPDLTHAWFPGSVFDASRVTDASAMAVLDGAGLMLAASGPLSQVTQGPSAGNELRLAGREGTWLLRVVDGIGDLDQLEAKFGALSLIAGPDGSIVVMDPDYGRVSFHPDGVVEAEGRRLDPAEWTLTGRRQHVI</sequence>
<name>A0A1G7F9C2_9RHOB</name>
<gene>
    <name evidence="1" type="ORF">SAMN05421538_11055</name>
</gene>
<dbReference type="RefSeq" id="WP_090524882.1">
    <property type="nucleotide sequence ID" value="NZ_FNAH01000010.1"/>
</dbReference>
<protein>
    <submittedName>
        <fullName evidence="1">Uncharacterized protein</fullName>
    </submittedName>
</protein>
<organism evidence="1 2">
    <name type="scientific">Paracoccus isoporae</name>
    <dbReference type="NCBI Taxonomy" id="591205"/>
    <lineage>
        <taxon>Bacteria</taxon>
        <taxon>Pseudomonadati</taxon>
        <taxon>Pseudomonadota</taxon>
        <taxon>Alphaproteobacteria</taxon>
        <taxon>Rhodobacterales</taxon>
        <taxon>Paracoccaceae</taxon>
        <taxon>Paracoccus</taxon>
    </lineage>
</organism>
<dbReference type="Proteomes" id="UP000199344">
    <property type="component" value="Unassembled WGS sequence"/>
</dbReference>
<dbReference type="AlphaFoldDB" id="A0A1G7F9C2"/>
<keyword evidence="2" id="KW-1185">Reference proteome</keyword>
<reference evidence="1 2" key="1">
    <citation type="submission" date="2016-10" db="EMBL/GenBank/DDBJ databases">
        <authorList>
            <person name="de Groot N.N."/>
        </authorList>
    </citation>
    <scope>NUCLEOTIDE SEQUENCE [LARGE SCALE GENOMIC DNA]</scope>
    <source>
        <strain evidence="1 2">DSM 22220</strain>
    </source>
</reference>
<evidence type="ECO:0000313" key="2">
    <source>
        <dbReference type="Proteomes" id="UP000199344"/>
    </source>
</evidence>